<dbReference type="InterPro" id="IPR020846">
    <property type="entry name" value="MFS_dom"/>
</dbReference>
<dbReference type="Pfam" id="PF07690">
    <property type="entry name" value="MFS_1"/>
    <property type="match status" value="1"/>
</dbReference>
<feature type="transmembrane region" description="Helical" evidence="7">
    <location>
        <begin position="376"/>
        <end position="398"/>
    </location>
</feature>
<comment type="subcellular location">
    <subcellularLocation>
        <location evidence="1">Membrane</location>
        <topology evidence="1">Multi-pass membrane protein</topology>
    </subcellularLocation>
</comment>
<dbReference type="OrthoDB" id="3936150at2759"/>
<evidence type="ECO:0000313" key="9">
    <source>
        <dbReference type="EMBL" id="CAH1406693.1"/>
    </source>
</evidence>
<keyword evidence="4 7" id="KW-1133">Transmembrane helix</keyword>
<feature type="transmembrane region" description="Helical" evidence="7">
    <location>
        <begin position="98"/>
        <end position="117"/>
    </location>
</feature>
<evidence type="ECO:0000256" key="5">
    <source>
        <dbReference type="ARBA" id="ARBA00023136"/>
    </source>
</evidence>
<dbReference type="GO" id="GO:0022857">
    <property type="term" value="F:transmembrane transporter activity"/>
    <property type="evidence" value="ECO:0007669"/>
    <property type="project" value="InterPro"/>
</dbReference>
<feature type="transmembrane region" description="Helical" evidence="7">
    <location>
        <begin position="313"/>
        <end position="334"/>
    </location>
</feature>
<dbReference type="EMBL" id="OV725082">
    <property type="protein sequence ID" value="CAH1406693.1"/>
    <property type="molecule type" value="Genomic_DNA"/>
</dbReference>
<dbReference type="Proteomes" id="UP001152798">
    <property type="component" value="Chromosome 6"/>
</dbReference>
<dbReference type="PROSITE" id="PS50850">
    <property type="entry name" value="MFS"/>
    <property type="match status" value="1"/>
</dbReference>
<gene>
    <name evidence="9" type="ORF">NEZAVI_LOCUS14576</name>
</gene>
<evidence type="ECO:0000256" key="6">
    <source>
        <dbReference type="SAM" id="MobiDB-lite"/>
    </source>
</evidence>
<name>A0A9P0HPP1_NEZVI</name>
<organism evidence="9 10">
    <name type="scientific">Nezara viridula</name>
    <name type="common">Southern green stink bug</name>
    <name type="synonym">Cimex viridulus</name>
    <dbReference type="NCBI Taxonomy" id="85310"/>
    <lineage>
        <taxon>Eukaryota</taxon>
        <taxon>Metazoa</taxon>
        <taxon>Ecdysozoa</taxon>
        <taxon>Arthropoda</taxon>
        <taxon>Hexapoda</taxon>
        <taxon>Insecta</taxon>
        <taxon>Pterygota</taxon>
        <taxon>Neoptera</taxon>
        <taxon>Paraneoptera</taxon>
        <taxon>Hemiptera</taxon>
        <taxon>Heteroptera</taxon>
        <taxon>Panheteroptera</taxon>
        <taxon>Pentatomomorpha</taxon>
        <taxon>Pentatomoidea</taxon>
        <taxon>Pentatomidae</taxon>
        <taxon>Pentatominae</taxon>
        <taxon>Nezara</taxon>
    </lineage>
</organism>
<feature type="transmembrane region" description="Helical" evidence="7">
    <location>
        <begin position="492"/>
        <end position="511"/>
    </location>
</feature>
<keyword evidence="3 7" id="KW-0812">Transmembrane</keyword>
<sequence length="534" mass="58621">MESKVEIPEESPRPQPTPLIHPRVEQIRSEEQRSKSNSLTSVDFETAISKSGCGKFNFAMMILSIPASWTSGFVSGSMSYVVPAATADLELTPTAKAALQSACYAGMISSGFVWGFLSDKLGRKKLLVIGFLLDFLMNFLTGLVPSLPFMLVFKYLSGFMVSGPFSIFTAYISEVFLSKRRDIAVLSSGIFSAVGNIIQAALAMWIIPSEVPFQLPLKSWQLFHMTCGIPSLLCGLGCIFCVESPKFLVDHGDHVKALEVCRTIYTINTGNPPASYPVKKLQHQISKSDKKKSFRDSMNETVAIFRPPFVKRALLGFIIQFIVVAISNTVRLWLPEMLMLVKSSELDAAEGLCSLLVQGGSSTSSNSEAQEERTQVYIEMMFVNLGNMLGHIVFVLLVSYFGKKTMLILCSILSGICAIIIPMVNANYVFLPASAFITVNNIAFCSNIGIVVSIFPTRVRATIVSTTMLLGRTGILMVNFLIANLIYSFCQYFFYSLAVMSLGLTILGLFLSTEPIDEGSSTTKTQKNNDLLNT</sequence>
<evidence type="ECO:0000256" key="2">
    <source>
        <dbReference type="ARBA" id="ARBA00022448"/>
    </source>
</evidence>
<evidence type="ECO:0000313" key="10">
    <source>
        <dbReference type="Proteomes" id="UP001152798"/>
    </source>
</evidence>
<keyword evidence="5 7" id="KW-0472">Membrane</keyword>
<evidence type="ECO:0000256" key="4">
    <source>
        <dbReference type="ARBA" id="ARBA00022989"/>
    </source>
</evidence>
<evidence type="ECO:0000256" key="1">
    <source>
        <dbReference type="ARBA" id="ARBA00004141"/>
    </source>
</evidence>
<dbReference type="AlphaFoldDB" id="A0A9P0HPP1"/>
<dbReference type="Gene3D" id="1.20.1250.20">
    <property type="entry name" value="MFS general substrate transporter like domains"/>
    <property type="match status" value="1"/>
</dbReference>
<accession>A0A9P0HPP1</accession>
<dbReference type="InterPro" id="IPR036259">
    <property type="entry name" value="MFS_trans_sf"/>
</dbReference>
<protein>
    <recommendedName>
        <fullName evidence="8">Major facilitator superfamily (MFS) profile domain-containing protein</fullName>
    </recommendedName>
</protein>
<feature type="region of interest" description="Disordered" evidence="6">
    <location>
        <begin position="1"/>
        <end position="36"/>
    </location>
</feature>
<keyword evidence="10" id="KW-1185">Reference proteome</keyword>
<feature type="transmembrane region" description="Helical" evidence="7">
    <location>
        <begin position="467"/>
        <end position="486"/>
    </location>
</feature>
<reference evidence="9" key="1">
    <citation type="submission" date="2022-01" db="EMBL/GenBank/DDBJ databases">
        <authorList>
            <person name="King R."/>
        </authorList>
    </citation>
    <scope>NUCLEOTIDE SEQUENCE</scope>
</reference>
<evidence type="ECO:0000256" key="7">
    <source>
        <dbReference type="SAM" id="Phobius"/>
    </source>
</evidence>
<evidence type="ECO:0000256" key="3">
    <source>
        <dbReference type="ARBA" id="ARBA00022692"/>
    </source>
</evidence>
<feature type="transmembrane region" description="Helical" evidence="7">
    <location>
        <begin position="58"/>
        <end position="78"/>
    </location>
</feature>
<evidence type="ECO:0000259" key="8">
    <source>
        <dbReference type="PROSITE" id="PS50850"/>
    </source>
</evidence>
<dbReference type="PANTHER" id="PTHR23511:SF36">
    <property type="entry name" value="EG:BACR7A4.13 PROTEIN-RELATED"/>
    <property type="match status" value="1"/>
</dbReference>
<feature type="transmembrane region" description="Helical" evidence="7">
    <location>
        <begin position="430"/>
        <end position="455"/>
    </location>
</feature>
<feature type="transmembrane region" description="Helical" evidence="7">
    <location>
        <begin position="219"/>
        <end position="242"/>
    </location>
</feature>
<feature type="transmembrane region" description="Helical" evidence="7">
    <location>
        <begin position="405"/>
        <end position="424"/>
    </location>
</feature>
<dbReference type="SUPFAM" id="SSF103473">
    <property type="entry name" value="MFS general substrate transporter"/>
    <property type="match status" value="1"/>
</dbReference>
<feature type="compositionally biased region" description="Basic and acidic residues" evidence="6">
    <location>
        <begin position="22"/>
        <end position="34"/>
    </location>
</feature>
<dbReference type="PANTHER" id="PTHR23511">
    <property type="entry name" value="SYNAPTIC VESICLE GLYCOPROTEIN 2"/>
    <property type="match status" value="1"/>
</dbReference>
<feature type="transmembrane region" description="Helical" evidence="7">
    <location>
        <begin position="126"/>
        <end position="146"/>
    </location>
</feature>
<feature type="compositionally biased region" description="Basic and acidic residues" evidence="6">
    <location>
        <begin position="1"/>
        <end position="12"/>
    </location>
</feature>
<feature type="transmembrane region" description="Helical" evidence="7">
    <location>
        <begin position="184"/>
        <end position="207"/>
    </location>
</feature>
<keyword evidence="2" id="KW-0813">Transport</keyword>
<feature type="transmembrane region" description="Helical" evidence="7">
    <location>
        <begin position="152"/>
        <end position="172"/>
    </location>
</feature>
<feature type="domain" description="Major facilitator superfamily (MFS) profile" evidence="8">
    <location>
        <begin position="60"/>
        <end position="516"/>
    </location>
</feature>
<dbReference type="InterPro" id="IPR011701">
    <property type="entry name" value="MFS"/>
</dbReference>
<dbReference type="GO" id="GO:0016020">
    <property type="term" value="C:membrane"/>
    <property type="evidence" value="ECO:0007669"/>
    <property type="project" value="UniProtKB-SubCell"/>
</dbReference>
<proteinExistence type="predicted"/>